<dbReference type="PANTHER" id="PTHR10984">
    <property type="entry name" value="ENDOPLASMIC RETICULUM-GOLGI INTERMEDIATE COMPARTMENT PROTEIN"/>
    <property type="match status" value="1"/>
</dbReference>
<comment type="caution">
    <text evidence="8">The sequence shown here is derived from an EMBL/GenBank/DDBJ whole genome shotgun (WGS) entry which is preliminary data.</text>
</comment>
<dbReference type="EMBL" id="JAFEMO010000033">
    <property type="protein sequence ID" value="KAH7531127.1"/>
    <property type="molecule type" value="Genomic_DNA"/>
</dbReference>
<evidence type="ECO:0000256" key="5">
    <source>
        <dbReference type="SAM" id="Phobius"/>
    </source>
</evidence>
<evidence type="ECO:0008006" key="10">
    <source>
        <dbReference type="Google" id="ProtNLM"/>
    </source>
</evidence>
<evidence type="ECO:0000256" key="3">
    <source>
        <dbReference type="ARBA" id="ARBA00022989"/>
    </source>
</evidence>
<keyword evidence="4 5" id="KW-0472">Membrane</keyword>
<dbReference type="InterPro" id="IPR045888">
    <property type="entry name" value="Erv"/>
</dbReference>
<sequence length="356" mass="39920">MDGIMNRLRNLDAYPKINEDFYSRTLSGGVITLFSSVVMLLLFFSELRLYLHAVTETKLVVDTSRGETLRINFDVTFPALPCSILSLDAMDISGEQHLDVKHDIFKKRLDNQGNVIEARQDGIGAPKRGGLGAGMEKIEKPLQRHGGRLEHNETYCGSCYGAEASDEDCCNSCEEVREAYRKKGWALSNPDLVDQCKREGFLQRIKEEEGEGCNVYGFLEVNKVAGNFHFAPGKSFHQSGVHVHDLMAFQKDSFNVVPTVYTDVHGHTIQSNQFSVTEHFRNADVGRLQTLPGVFFFYDLSPIKVTFTEEHVSFLHFLTNVCAIVGGVFTVSGILDSFIYHGQKAIKKKMEIGKFS</sequence>
<feature type="transmembrane region" description="Helical" evidence="5">
    <location>
        <begin position="314"/>
        <end position="340"/>
    </location>
</feature>
<evidence type="ECO:0000256" key="4">
    <source>
        <dbReference type="ARBA" id="ARBA00023136"/>
    </source>
</evidence>
<dbReference type="PANTHER" id="PTHR10984:SF82">
    <property type="entry name" value="ENDOPLASMIC RETICULUM VESICLE TRANSPORTER PROTEIN"/>
    <property type="match status" value="1"/>
</dbReference>
<keyword evidence="9" id="KW-1185">Reference proteome</keyword>
<feature type="transmembrane region" description="Helical" evidence="5">
    <location>
        <begin position="21"/>
        <end position="44"/>
    </location>
</feature>
<accession>A0ABQ8H090</accession>
<dbReference type="InterPro" id="IPR012936">
    <property type="entry name" value="Erv_C"/>
</dbReference>
<gene>
    <name evidence="8" type="ORF">JRO89_XSUnG0017100</name>
</gene>
<proteinExistence type="predicted"/>
<organism evidence="8 9">
    <name type="scientific">Xanthoceras sorbifolium</name>
    <dbReference type="NCBI Taxonomy" id="99658"/>
    <lineage>
        <taxon>Eukaryota</taxon>
        <taxon>Viridiplantae</taxon>
        <taxon>Streptophyta</taxon>
        <taxon>Embryophyta</taxon>
        <taxon>Tracheophyta</taxon>
        <taxon>Spermatophyta</taxon>
        <taxon>Magnoliopsida</taxon>
        <taxon>eudicotyledons</taxon>
        <taxon>Gunneridae</taxon>
        <taxon>Pentapetalae</taxon>
        <taxon>rosids</taxon>
        <taxon>malvids</taxon>
        <taxon>Sapindales</taxon>
        <taxon>Sapindaceae</taxon>
        <taxon>Xanthoceroideae</taxon>
        <taxon>Xanthoceras</taxon>
    </lineage>
</organism>
<evidence type="ECO:0000313" key="9">
    <source>
        <dbReference type="Proteomes" id="UP000827721"/>
    </source>
</evidence>
<name>A0ABQ8H090_9ROSI</name>
<evidence type="ECO:0000259" key="7">
    <source>
        <dbReference type="Pfam" id="PF13850"/>
    </source>
</evidence>
<reference evidence="8 9" key="1">
    <citation type="submission" date="2021-02" db="EMBL/GenBank/DDBJ databases">
        <title>Plant Genome Project.</title>
        <authorList>
            <person name="Zhang R.-G."/>
        </authorList>
    </citation>
    <scope>NUCLEOTIDE SEQUENCE [LARGE SCALE GENOMIC DNA]</scope>
    <source>
        <tissue evidence="8">Leaves</tissue>
    </source>
</reference>
<evidence type="ECO:0000256" key="2">
    <source>
        <dbReference type="ARBA" id="ARBA00022692"/>
    </source>
</evidence>
<dbReference type="Pfam" id="PF07970">
    <property type="entry name" value="COPIIcoated_ERV"/>
    <property type="match status" value="1"/>
</dbReference>
<evidence type="ECO:0000256" key="1">
    <source>
        <dbReference type="ARBA" id="ARBA00004370"/>
    </source>
</evidence>
<evidence type="ECO:0000259" key="6">
    <source>
        <dbReference type="Pfam" id="PF07970"/>
    </source>
</evidence>
<feature type="domain" description="Endoplasmic reticulum vesicle transporter C-terminal" evidence="6">
    <location>
        <begin position="159"/>
        <end position="255"/>
    </location>
</feature>
<feature type="domain" description="Endoplasmic reticulum vesicle transporter N-terminal" evidence="7">
    <location>
        <begin position="8"/>
        <end position="97"/>
    </location>
</feature>
<protein>
    <recommendedName>
        <fullName evidence="10">Endoplasmic reticulum-Golgi intermediate compartment protein 3-like</fullName>
    </recommendedName>
</protein>
<keyword evidence="2 5" id="KW-0812">Transmembrane</keyword>
<keyword evidence="3 5" id="KW-1133">Transmembrane helix</keyword>
<dbReference type="Proteomes" id="UP000827721">
    <property type="component" value="Unassembled WGS sequence"/>
</dbReference>
<evidence type="ECO:0000313" key="8">
    <source>
        <dbReference type="EMBL" id="KAH7531127.1"/>
    </source>
</evidence>
<dbReference type="Pfam" id="PF13850">
    <property type="entry name" value="ERGIC_N"/>
    <property type="match status" value="1"/>
</dbReference>
<comment type="subcellular location">
    <subcellularLocation>
        <location evidence="1">Membrane</location>
    </subcellularLocation>
</comment>
<dbReference type="InterPro" id="IPR039542">
    <property type="entry name" value="Erv_N"/>
</dbReference>